<dbReference type="EMBL" id="VORO01000003">
    <property type="protein sequence ID" value="TXD90509.1"/>
    <property type="molecule type" value="Genomic_DNA"/>
</dbReference>
<keyword evidence="2" id="KW-1185">Reference proteome</keyword>
<evidence type="ECO:0008006" key="3">
    <source>
        <dbReference type="Google" id="ProtNLM"/>
    </source>
</evidence>
<reference evidence="1 2" key="1">
    <citation type="submission" date="2019-08" db="EMBL/GenBank/DDBJ databases">
        <title>Genomes of Subsaximicrobium wynnwilliamsii strains.</title>
        <authorList>
            <person name="Bowman J.P."/>
        </authorList>
    </citation>
    <scope>NUCLEOTIDE SEQUENCE [LARGE SCALE GENOMIC DNA]</scope>
    <source>
        <strain evidence="1 2">2-80-2</strain>
    </source>
</reference>
<dbReference type="AlphaFoldDB" id="A0A5C6ZL09"/>
<sequence length="127" mass="14575">MNVLDKTNILNTIANKQAELRSTHKKLSLPLINRLYKKMARGIKFDAIKVCDSLIIDGHHRYISSLLADVDLETLKSPKTSATIAYDWTEVDFVAEDWDTEDDILHWNHLDAQSNILALEELLELTR</sequence>
<comment type="caution">
    <text evidence="1">The sequence shown here is derived from an EMBL/GenBank/DDBJ whole genome shotgun (WGS) entry which is preliminary data.</text>
</comment>
<evidence type="ECO:0000313" key="2">
    <source>
        <dbReference type="Proteomes" id="UP000321578"/>
    </source>
</evidence>
<gene>
    <name evidence="1" type="ORF">ESY86_03850</name>
</gene>
<dbReference type="RefSeq" id="WP_147085255.1">
    <property type="nucleotide sequence ID" value="NZ_VORM01000002.1"/>
</dbReference>
<accession>A0A5C6ZL09</accession>
<protein>
    <recommendedName>
        <fullName evidence="3">ParB/Sulfiredoxin domain-containing protein</fullName>
    </recommendedName>
</protein>
<dbReference type="Proteomes" id="UP000321578">
    <property type="component" value="Unassembled WGS sequence"/>
</dbReference>
<evidence type="ECO:0000313" key="1">
    <source>
        <dbReference type="EMBL" id="TXD90509.1"/>
    </source>
</evidence>
<dbReference type="OrthoDB" id="771639at2"/>
<organism evidence="1 2">
    <name type="scientific">Subsaximicrobium wynnwilliamsii</name>
    <dbReference type="NCBI Taxonomy" id="291179"/>
    <lineage>
        <taxon>Bacteria</taxon>
        <taxon>Pseudomonadati</taxon>
        <taxon>Bacteroidota</taxon>
        <taxon>Flavobacteriia</taxon>
        <taxon>Flavobacteriales</taxon>
        <taxon>Flavobacteriaceae</taxon>
        <taxon>Subsaximicrobium</taxon>
    </lineage>
</organism>
<name>A0A5C6ZL09_9FLAO</name>
<proteinExistence type="predicted"/>